<dbReference type="RefSeq" id="WP_410031449.1">
    <property type="nucleotide sequence ID" value="NZ_JBGMEI010000006.1"/>
</dbReference>
<evidence type="ECO:0000256" key="1">
    <source>
        <dbReference type="ARBA" id="ARBA00004651"/>
    </source>
</evidence>
<sequence>MTSTTKNRFRKIIIAIIWLMLWQIMASLIKEEILLPSPLLVFKSFISLLGQAAFYKAILTSTIKILVGFIISIAIGTIFAYLSYRYKLFYDFISPIIRVFRSIPLASIVIFLLFWADKSLLSIYVSFIMAMPLIFQNLYDGLESIDRKILEMADVYKVSEIKKIRYIYKVKAKYFLYSSIISVSGLVFKAGIAAEVIGLPQNSIGNNLYNAKVYLDMPNLFAWTISILLISSIFEYMLKRFLGVDYARI</sequence>
<evidence type="ECO:0000259" key="8">
    <source>
        <dbReference type="PROSITE" id="PS50928"/>
    </source>
</evidence>
<gene>
    <name evidence="9" type="ORF">ACCQ41_05865</name>
</gene>
<evidence type="ECO:0000256" key="4">
    <source>
        <dbReference type="ARBA" id="ARBA00022692"/>
    </source>
</evidence>
<keyword evidence="10" id="KW-1185">Reference proteome</keyword>
<keyword evidence="4 7" id="KW-0812">Transmembrane</keyword>
<evidence type="ECO:0000256" key="7">
    <source>
        <dbReference type="RuleBase" id="RU363032"/>
    </source>
</evidence>
<keyword evidence="3" id="KW-1003">Cell membrane</keyword>
<comment type="similarity">
    <text evidence="7">Belongs to the binding-protein-dependent transport system permease family.</text>
</comment>
<dbReference type="PANTHER" id="PTHR30151">
    <property type="entry name" value="ALKANE SULFONATE ABC TRANSPORTER-RELATED, MEMBRANE SUBUNIT"/>
    <property type="match status" value="1"/>
</dbReference>
<evidence type="ECO:0000256" key="3">
    <source>
        <dbReference type="ARBA" id="ARBA00022475"/>
    </source>
</evidence>
<dbReference type="EMBL" id="JBGMEI010000006">
    <property type="protein sequence ID" value="MFO3665769.1"/>
    <property type="molecule type" value="Genomic_DNA"/>
</dbReference>
<feature type="transmembrane region" description="Helical" evidence="7">
    <location>
        <begin position="12"/>
        <end position="29"/>
    </location>
</feature>
<feature type="transmembrane region" description="Helical" evidence="7">
    <location>
        <begin position="220"/>
        <end position="238"/>
    </location>
</feature>
<dbReference type="SUPFAM" id="SSF161098">
    <property type="entry name" value="MetI-like"/>
    <property type="match status" value="1"/>
</dbReference>
<proteinExistence type="inferred from homology"/>
<dbReference type="PROSITE" id="PS50928">
    <property type="entry name" value="ABC_TM1"/>
    <property type="match status" value="1"/>
</dbReference>
<feature type="transmembrane region" description="Helical" evidence="7">
    <location>
        <begin position="121"/>
        <end position="139"/>
    </location>
</feature>
<keyword evidence="5 7" id="KW-1133">Transmembrane helix</keyword>
<protein>
    <submittedName>
        <fullName evidence="9">ABC transporter permease</fullName>
    </submittedName>
</protein>
<dbReference type="PANTHER" id="PTHR30151:SF0">
    <property type="entry name" value="ABC TRANSPORTER PERMEASE PROTEIN MJ0413-RELATED"/>
    <property type="match status" value="1"/>
</dbReference>
<feature type="transmembrane region" description="Helical" evidence="7">
    <location>
        <begin position="65"/>
        <end position="84"/>
    </location>
</feature>
<reference evidence="9 10" key="1">
    <citation type="journal article" date="2025" name="Anaerobe">
        <title>Description of Anaerococcus kampingiae sp. nov., Anaerococcus groningensis sp. nov., Anaerococcus martiniensis sp. nov., and Anaerococcus cruorum sp. nov., isolated from human clinical specimens.</title>
        <authorList>
            <person name="Boiten K.E."/>
            <person name="Meijer J."/>
            <person name="van Wezel E.M."/>
            <person name="Veloo A.C.M."/>
        </authorList>
    </citation>
    <scope>NUCLEOTIDE SEQUENCE [LARGE SCALE GENOMIC DNA]</scope>
    <source>
        <strain evidence="9 10">ENR0831</strain>
    </source>
</reference>
<evidence type="ECO:0000256" key="2">
    <source>
        <dbReference type="ARBA" id="ARBA00022448"/>
    </source>
</evidence>
<evidence type="ECO:0000313" key="9">
    <source>
        <dbReference type="EMBL" id="MFO3665769.1"/>
    </source>
</evidence>
<feature type="transmembrane region" description="Helical" evidence="7">
    <location>
        <begin position="96"/>
        <end position="115"/>
    </location>
</feature>
<dbReference type="InterPro" id="IPR000515">
    <property type="entry name" value="MetI-like"/>
</dbReference>
<dbReference type="Proteomes" id="UP001637996">
    <property type="component" value="Unassembled WGS sequence"/>
</dbReference>
<dbReference type="InterPro" id="IPR035906">
    <property type="entry name" value="MetI-like_sf"/>
</dbReference>
<accession>A0ABW9M985</accession>
<feature type="domain" description="ABC transmembrane type-1" evidence="8">
    <location>
        <begin position="58"/>
        <end position="238"/>
    </location>
</feature>
<feature type="transmembrane region" description="Helical" evidence="7">
    <location>
        <begin position="174"/>
        <end position="200"/>
    </location>
</feature>
<dbReference type="Gene3D" id="1.10.3720.10">
    <property type="entry name" value="MetI-like"/>
    <property type="match status" value="1"/>
</dbReference>
<evidence type="ECO:0000313" key="10">
    <source>
        <dbReference type="Proteomes" id="UP001637996"/>
    </source>
</evidence>
<comment type="subcellular location">
    <subcellularLocation>
        <location evidence="1 7">Cell membrane</location>
        <topology evidence="1 7">Multi-pass membrane protein</topology>
    </subcellularLocation>
</comment>
<keyword evidence="6 7" id="KW-0472">Membrane</keyword>
<comment type="caution">
    <text evidence="9">The sequence shown here is derived from an EMBL/GenBank/DDBJ whole genome shotgun (WGS) entry which is preliminary data.</text>
</comment>
<evidence type="ECO:0000256" key="5">
    <source>
        <dbReference type="ARBA" id="ARBA00022989"/>
    </source>
</evidence>
<name>A0ABW9M985_9FIRM</name>
<evidence type="ECO:0000256" key="6">
    <source>
        <dbReference type="ARBA" id="ARBA00023136"/>
    </source>
</evidence>
<keyword evidence="2 7" id="KW-0813">Transport</keyword>
<organism evidence="9 10">
    <name type="scientific">Anaerococcus martiniensis</name>
    <dbReference type="NCBI Taxonomy" id="3115615"/>
    <lineage>
        <taxon>Bacteria</taxon>
        <taxon>Bacillati</taxon>
        <taxon>Bacillota</taxon>
        <taxon>Tissierellia</taxon>
        <taxon>Tissierellales</taxon>
        <taxon>Peptoniphilaceae</taxon>
        <taxon>Anaerococcus</taxon>
    </lineage>
</organism>
<dbReference type="Pfam" id="PF00528">
    <property type="entry name" value="BPD_transp_1"/>
    <property type="match status" value="1"/>
</dbReference>